<accession>A0A4S4EI56</accession>
<reference evidence="2 3" key="1">
    <citation type="journal article" date="2018" name="Proc. Natl. Acad. Sci. U.S.A.">
        <title>Draft genome sequence of Camellia sinensis var. sinensis provides insights into the evolution of the tea genome and tea quality.</title>
        <authorList>
            <person name="Wei C."/>
            <person name="Yang H."/>
            <person name="Wang S."/>
            <person name="Zhao J."/>
            <person name="Liu C."/>
            <person name="Gao L."/>
            <person name="Xia E."/>
            <person name="Lu Y."/>
            <person name="Tai Y."/>
            <person name="She G."/>
            <person name="Sun J."/>
            <person name="Cao H."/>
            <person name="Tong W."/>
            <person name="Gao Q."/>
            <person name="Li Y."/>
            <person name="Deng W."/>
            <person name="Jiang X."/>
            <person name="Wang W."/>
            <person name="Chen Q."/>
            <person name="Zhang S."/>
            <person name="Li H."/>
            <person name="Wu J."/>
            <person name="Wang P."/>
            <person name="Li P."/>
            <person name="Shi C."/>
            <person name="Zheng F."/>
            <person name="Jian J."/>
            <person name="Huang B."/>
            <person name="Shan D."/>
            <person name="Shi M."/>
            <person name="Fang C."/>
            <person name="Yue Y."/>
            <person name="Li F."/>
            <person name="Li D."/>
            <person name="Wei S."/>
            <person name="Han B."/>
            <person name="Jiang C."/>
            <person name="Yin Y."/>
            <person name="Xia T."/>
            <person name="Zhang Z."/>
            <person name="Bennetzen J.L."/>
            <person name="Zhao S."/>
            <person name="Wan X."/>
        </authorList>
    </citation>
    <scope>NUCLEOTIDE SEQUENCE [LARGE SCALE GENOMIC DNA]</scope>
    <source>
        <strain evidence="3">cv. Shuchazao</strain>
        <tissue evidence="2">Leaf</tissue>
    </source>
</reference>
<dbReference type="PANTHER" id="PTHR31672:SF13">
    <property type="entry name" value="F-BOX PROTEIN CPR30-LIKE"/>
    <property type="match status" value="1"/>
</dbReference>
<dbReference type="PROSITE" id="PS50181">
    <property type="entry name" value="FBOX"/>
    <property type="match status" value="1"/>
</dbReference>
<dbReference type="InterPro" id="IPR050796">
    <property type="entry name" value="SCF_F-box_component"/>
</dbReference>
<dbReference type="InterPro" id="IPR001810">
    <property type="entry name" value="F-box_dom"/>
</dbReference>
<dbReference type="EMBL" id="SDRB02004230">
    <property type="protein sequence ID" value="THG16179.1"/>
    <property type="molecule type" value="Genomic_DNA"/>
</dbReference>
<sequence>MEVDELGEWFVVETEGVVFSSWVKREVAEEFVAVVGLGRRSGIEVEFEEYGVVESWVKQFSVCLVEGMSNVLGFRNNGELLVEMWNQKVVSYKPANKRIKTLEICGGTDSFHLDTYTESLVLLDAANGVLKKQLSASDGVDSEDGRAPSKEEKAAIEAELEHFLNRLRGVGTGKSYKYETLLVIHSKWTCVRWTCVVGSSSGMSLQSGALFCCMRLVVWPDNARSKSASGGMLLIQGSSMQVCYWPVAKYFKLGLMSASMSLPMEIMMEIFARLPVQTLGCCRCVCKSWHSLVAEPFFINKHLLHRSISDRDNSSSSHVILQCGHRKSRSFFYYSLCCLETLAKTKRYQFPDLTKYGKYFSRFRLVGSSNGLLCLLDLNIVLPDKFCDVVLWNPSIESIQPEVEVYSLSTDSWRKMTTNFKDCRVVHPSSSPLVNGAVHWKAYNWGRGSESSDRQQWFIMSFHMMDEIFQEISLPVAINFGAASILAFRDSLAFFTCSDIWVMTDYGVVDSWTKQYTLRDTIEFSFGLMSNGEVLLIKSNGNLVYYDLKIHKHRKLKGQPFARVHGMFIYKESLALLNEGVAIHIQSDQVAEVRA</sequence>
<dbReference type="InterPro" id="IPR017451">
    <property type="entry name" value="F-box-assoc_interact_dom"/>
</dbReference>
<dbReference type="Pfam" id="PF12937">
    <property type="entry name" value="F-box-like"/>
    <property type="match status" value="1"/>
</dbReference>
<protein>
    <recommendedName>
        <fullName evidence="1">F-box domain-containing protein</fullName>
    </recommendedName>
</protein>
<gene>
    <name evidence="2" type="ORF">TEA_020616</name>
</gene>
<dbReference type="Pfam" id="PF07734">
    <property type="entry name" value="FBA_1"/>
    <property type="match status" value="1"/>
</dbReference>
<evidence type="ECO:0000259" key="1">
    <source>
        <dbReference type="PROSITE" id="PS50181"/>
    </source>
</evidence>
<evidence type="ECO:0000313" key="3">
    <source>
        <dbReference type="Proteomes" id="UP000306102"/>
    </source>
</evidence>
<organism evidence="2 3">
    <name type="scientific">Camellia sinensis var. sinensis</name>
    <name type="common">China tea</name>
    <dbReference type="NCBI Taxonomy" id="542762"/>
    <lineage>
        <taxon>Eukaryota</taxon>
        <taxon>Viridiplantae</taxon>
        <taxon>Streptophyta</taxon>
        <taxon>Embryophyta</taxon>
        <taxon>Tracheophyta</taxon>
        <taxon>Spermatophyta</taxon>
        <taxon>Magnoliopsida</taxon>
        <taxon>eudicotyledons</taxon>
        <taxon>Gunneridae</taxon>
        <taxon>Pentapetalae</taxon>
        <taxon>asterids</taxon>
        <taxon>Ericales</taxon>
        <taxon>Theaceae</taxon>
        <taxon>Camellia</taxon>
    </lineage>
</organism>
<dbReference type="PANTHER" id="PTHR31672">
    <property type="entry name" value="BNACNNG10540D PROTEIN"/>
    <property type="match status" value="1"/>
</dbReference>
<dbReference type="SUPFAM" id="SSF81383">
    <property type="entry name" value="F-box domain"/>
    <property type="match status" value="1"/>
</dbReference>
<dbReference type="InterPro" id="IPR006527">
    <property type="entry name" value="F-box-assoc_dom_typ1"/>
</dbReference>
<proteinExistence type="predicted"/>
<dbReference type="AlphaFoldDB" id="A0A4S4EI56"/>
<dbReference type="SMART" id="SM00256">
    <property type="entry name" value="FBOX"/>
    <property type="match status" value="1"/>
</dbReference>
<evidence type="ECO:0000313" key="2">
    <source>
        <dbReference type="EMBL" id="THG16179.1"/>
    </source>
</evidence>
<name>A0A4S4EI56_CAMSN</name>
<comment type="caution">
    <text evidence="2">The sequence shown here is derived from an EMBL/GenBank/DDBJ whole genome shotgun (WGS) entry which is preliminary data.</text>
</comment>
<feature type="domain" description="F-box" evidence="1">
    <location>
        <begin position="256"/>
        <end position="302"/>
    </location>
</feature>
<dbReference type="Gene3D" id="1.20.1280.50">
    <property type="match status" value="1"/>
</dbReference>
<keyword evidence="3" id="KW-1185">Reference proteome</keyword>
<dbReference type="NCBIfam" id="TIGR01640">
    <property type="entry name" value="F_box_assoc_1"/>
    <property type="match status" value="1"/>
</dbReference>
<dbReference type="Proteomes" id="UP000306102">
    <property type="component" value="Unassembled WGS sequence"/>
</dbReference>
<dbReference type="InterPro" id="IPR036047">
    <property type="entry name" value="F-box-like_dom_sf"/>
</dbReference>
<dbReference type="CDD" id="cd22157">
    <property type="entry name" value="F-box_AtFBW1-like"/>
    <property type="match status" value="1"/>
</dbReference>